<dbReference type="InterPro" id="IPR006665">
    <property type="entry name" value="OmpA-like"/>
</dbReference>
<dbReference type="InterPro" id="IPR036737">
    <property type="entry name" value="OmpA-like_sf"/>
</dbReference>
<keyword evidence="2 4" id="KW-0472">Membrane</keyword>
<dbReference type="AlphaFoldDB" id="A0A6P1T6M7"/>
<dbReference type="PANTHER" id="PTHR30329">
    <property type="entry name" value="STATOR ELEMENT OF FLAGELLAR MOTOR COMPLEX"/>
    <property type="match status" value="1"/>
</dbReference>
<evidence type="ECO:0000256" key="5">
    <source>
        <dbReference type="SAM" id="SignalP"/>
    </source>
</evidence>
<evidence type="ECO:0000256" key="4">
    <source>
        <dbReference type="PROSITE-ProRule" id="PRU00473"/>
    </source>
</evidence>
<proteinExistence type="predicted"/>
<feature type="chain" id="PRO_5026899496" evidence="5">
    <location>
        <begin position="21"/>
        <end position="132"/>
    </location>
</feature>
<evidence type="ECO:0000313" key="8">
    <source>
        <dbReference type="Proteomes" id="UP000464495"/>
    </source>
</evidence>
<dbReference type="GO" id="GO:0009279">
    <property type="term" value="C:cell outer membrane"/>
    <property type="evidence" value="ECO:0007669"/>
    <property type="project" value="UniProtKB-SubCell"/>
</dbReference>
<evidence type="ECO:0000259" key="6">
    <source>
        <dbReference type="PROSITE" id="PS51123"/>
    </source>
</evidence>
<sequence>MKTVLLAVALVASTALPAFSQEDGEGIKIYFDLGSASVPAPEQAKLDAAARLFREGNPFVMIVSGAADKTGDPGVNLDLSLARANKVADALVARGIPVERLQVLGRGTSEPEVETAEGVAEERNRLVEINWR</sequence>
<keyword evidence="8" id="KW-1185">Reference proteome</keyword>
<comment type="subcellular location">
    <subcellularLocation>
        <location evidence="1">Cell outer membrane</location>
    </subcellularLocation>
</comment>
<dbReference type="Pfam" id="PF00691">
    <property type="entry name" value="OmpA"/>
    <property type="match status" value="1"/>
</dbReference>
<dbReference type="EMBL" id="CP046620">
    <property type="protein sequence ID" value="QHQ37340.1"/>
    <property type="molecule type" value="Genomic_DNA"/>
</dbReference>
<feature type="signal peptide" evidence="5">
    <location>
        <begin position="1"/>
        <end position="20"/>
    </location>
</feature>
<accession>A0A6P1T6M7</accession>
<dbReference type="Proteomes" id="UP000464495">
    <property type="component" value="Chromosome"/>
</dbReference>
<keyword evidence="3" id="KW-0998">Cell outer membrane</keyword>
<evidence type="ECO:0000313" key="7">
    <source>
        <dbReference type="EMBL" id="QHQ37340.1"/>
    </source>
</evidence>
<name>A0A6P1T6M7_9RHOB</name>
<feature type="domain" description="OmpA-like" evidence="6">
    <location>
        <begin position="18"/>
        <end position="132"/>
    </location>
</feature>
<dbReference type="InterPro" id="IPR006664">
    <property type="entry name" value="OMP_bac"/>
</dbReference>
<dbReference type="PANTHER" id="PTHR30329:SF21">
    <property type="entry name" value="LIPOPROTEIN YIAD-RELATED"/>
    <property type="match status" value="1"/>
</dbReference>
<dbReference type="CDD" id="cd07185">
    <property type="entry name" value="OmpA_C-like"/>
    <property type="match status" value="1"/>
</dbReference>
<dbReference type="Gene3D" id="3.30.1330.60">
    <property type="entry name" value="OmpA-like domain"/>
    <property type="match status" value="1"/>
</dbReference>
<evidence type="ECO:0000256" key="1">
    <source>
        <dbReference type="ARBA" id="ARBA00004442"/>
    </source>
</evidence>
<evidence type="ECO:0000256" key="3">
    <source>
        <dbReference type="ARBA" id="ARBA00023237"/>
    </source>
</evidence>
<dbReference type="PRINTS" id="PR01021">
    <property type="entry name" value="OMPADOMAIN"/>
</dbReference>
<gene>
    <name evidence="7" type="ORF">GO499_08965</name>
</gene>
<dbReference type="SUPFAM" id="SSF103088">
    <property type="entry name" value="OmpA-like"/>
    <property type="match status" value="1"/>
</dbReference>
<keyword evidence="5" id="KW-0732">Signal</keyword>
<protein>
    <submittedName>
        <fullName evidence="7">OmpA family protein</fullName>
    </submittedName>
</protein>
<dbReference type="PROSITE" id="PS51123">
    <property type="entry name" value="OMPA_2"/>
    <property type="match status" value="1"/>
</dbReference>
<dbReference type="InterPro" id="IPR050330">
    <property type="entry name" value="Bact_OuterMem_StrucFunc"/>
</dbReference>
<reference evidence="7 8" key="1">
    <citation type="submission" date="2019-12" db="EMBL/GenBank/DDBJ databases">
        <title>Complete genome sequence of Algicella marina strain 9Alg 56(T) isolated from the red alga Tichocarpus crinitus.</title>
        <authorList>
            <person name="Kim S.-G."/>
            <person name="Nedashkovskaya O.I."/>
        </authorList>
    </citation>
    <scope>NUCLEOTIDE SEQUENCE [LARGE SCALE GENOMIC DNA]</scope>
    <source>
        <strain evidence="7 8">9Alg 56</strain>
    </source>
</reference>
<dbReference type="KEGG" id="amaq:GO499_08965"/>
<organism evidence="7 8">
    <name type="scientific">Algicella marina</name>
    <dbReference type="NCBI Taxonomy" id="2683284"/>
    <lineage>
        <taxon>Bacteria</taxon>
        <taxon>Pseudomonadati</taxon>
        <taxon>Pseudomonadota</taxon>
        <taxon>Alphaproteobacteria</taxon>
        <taxon>Rhodobacterales</taxon>
        <taxon>Paracoccaceae</taxon>
        <taxon>Algicella</taxon>
    </lineage>
</organism>
<evidence type="ECO:0000256" key="2">
    <source>
        <dbReference type="ARBA" id="ARBA00023136"/>
    </source>
</evidence>